<dbReference type="Pfam" id="PF13867">
    <property type="entry name" value="SAP30_Sin3_bdg"/>
    <property type="match status" value="1"/>
</dbReference>
<evidence type="ECO:0000256" key="6">
    <source>
        <dbReference type="ARBA" id="ARBA00023242"/>
    </source>
</evidence>
<proteinExistence type="inferred from homology"/>
<feature type="coiled-coil region" evidence="7">
    <location>
        <begin position="103"/>
        <end position="130"/>
    </location>
</feature>
<feature type="region of interest" description="Disordered" evidence="8">
    <location>
        <begin position="201"/>
        <end position="248"/>
    </location>
</feature>
<keyword evidence="5" id="KW-0804">Transcription</keyword>
<dbReference type="PANTHER" id="PTHR13286:SF6">
    <property type="entry name" value="HISTONE DEACETYLASE COMPLEX SUBUNIT SAP30L-RELATED"/>
    <property type="match status" value="1"/>
</dbReference>
<accession>A0A7S0VDT8</accession>
<keyword evidence="6" id="KW-0539">Nucleus</keyword>
<comment type="similarity">
    <text evidence="2">Belongs to the SAP30 family.</text>
</comment>
<reference evidence="10" key="1">
    <citation type="submission" date="2021-01" db="EMBL/GenBank/DDBJ databases">
        <authorList>
            <person name="Corre E."/>
            <person name="Pelletier E."/>
            <person name="Niang G."/>
            <person name="Scheremetjew M."/>
            <person name="Finn R."/>
            <person name="Kale V."/>
            <person name="Holt S."/>
            <person name="Cochrane G."/>
            <person name="Meng A."/>
            <person name="Brown T."/>
            <person name="Cohen L."/>
        </authorList>
    </citation>
    <scope>NUCLEOTIDE SEQUENCE</scope>
    <source>
        <strain evidence="10">SAG 63-3</strain>
    </source>
</reference>
<comment type="subcellular location">
    <subcellularLocation>
        <location evidence="1">Nucleus</location>
    </subcellularLocation>
</comment>
<dbReference type="GO" id="GO:0003712">
    <property type="term" value="F:transcription coregulator activity"/>
    <property type="evidence" value="ECO:0007669"/>
    <property type="project" value="TreeGrafter"/>
</dbReference>
<dbReference type="AlphaFoldDB" id="A0A7S0VDT8"/>
<name>A0A7S0VDT8_9CHLO</name>
<feature type="domain" description="Histone deacetylase complex subunit SAP30 Sin3 binding" evidence="9">
    <location>
        <begin position="55"/>
        <end position="106"/>
    </location>
</feature>
<dbReference type="InterPro" id="IPR024145">
    <property type="entry name" value="His_deAcase_SAP30/SAP30L"/>
</dbReference>
<keyword evidence="7" id="KW-0175">Coiled coil</keyword>
<dbReference type="GO" id="GO:0006355">
    <property type="term" value="P:regulation of DNA-templated transcription"/>
    <property type="evidence" value="ECO:0007669"/>
    <property type="project" value="TreeGrafter"/>
</dbReference>
<evidence type="ECO:0000256" key="3">
    <source>
        <dbReference type="ARBA" id="ARBA00022491"/>
    </source>
</evidence>
<evidence type="ECO:0000313" key="10">
    <source>
        <dbReference type="EMBL" id="CAD8784238.1"/>
    </source>
</evidence>
<evidence type="ECO:0000256" key="5">
    <source>
        <dbReference type="ARBA" id="ARBA00023163"/>
    </source>
</evidence>
<keyword evidence="3" id="KW-0678">Repressor</keyword>
<protein>
    <recommendedName>
        <fullName evidence="9">Histone deacetylase complex subunit SAP30 Sin3 binding domain-containing protein</fullName>
    </recommendedName>
</protein>
<evidence type="ECO:0000256" key="2">
    <source>
        <dbReference type="ARBA" id="ARBA00006283"/>
    </source>
</evidence>
<dbReference type="InterPro" id="IPR038291">
    <property type="entry name" value="SAP30_C_sf"/>
</dbReference>
<dbReference type="InterPro" id="IPR025718">
    <property type="entry name" value="SAP30_Sin3-bd"/>
</dbReference>
<feature type="region of interest" description="Disordered" evidence="8">
    <location>
        <begin position="134"/>
        <end position="153"/>
    </location>
</feature>
<dbReference type="EMBL" id="HBFM01026437">
    <property type="protein sequence ID" value="CAD8784238.1"/>
    <property type="molecule type" value="Transcribed_RNA"/>
</dbReference>
<evidence type="ECO:0000256" key="4">
    <source>
        <dbReference type="ARBA" id="ARBA00023015"/>
    </source>
</evidence>
<evidence type="ECO:0000259" key="9">
    <source>
        <dbReference type="Pfam" id="PF13867"/>
    </source>
</evidence>
<organism evidence="10">
    <name type="scientific">Polytomella parva</name>
    <dbReference type="NCBI Taxonomy" id="51329"/>
    <lineage>
        <taxon>Eukaryota</taxon>
        <taxon>Viridiplantae</taxon>
        <taxon>Chlorophyta</taxon>
        <taxon>core chlorophytes</taxon>
        <taxon>Chlorophyceae</taxon>
        <taxon>CS clade</taxon>
        <taxon>Chlamydomonadales</taxon>
        <taxon>Chlamydomonadaceae</taxon>
        <taxon>Polytomella</taxon>
    </lineage>
</organism>
<evidence type="ECO:0000256" key="1">
    <source>
        <dbReference type="ARBA" id="ARBA00004123"/>
    </source>
</evidence>
<gene>
    <name evidence="10" type="ORF">PPAR00522_LOCUS17089</name>
</gene>
<feature type="compositionally biased region" description="Low complexity" evidence="8">
    <location>
        <begin position="201"/>
        <end position="213"/>
    </location>
</feature>
<evidence type="ECO:0000256" key="8">
    <source>
        <dbReference type="SAM" id="MobiDB-lite"/>
    </source>
</evidence>
<evidence type="ECO:0000256" key="7">
    <source>
        <dbReference type="SAM" id="Coils"/>
    </source>
</evidence>
<dbReference type="Gene3D" id="6.10.160.20">
    <property type="match status" value="1"/>
</dbReference>
<sequence length="248" mass="28342">MDKRRPVRNSALRAQQTFAANGNGPHASSDDDEVEVRPTTRTSRRGARVDFHKIDISSLQRYRKYYKLGDLSVPMSKEELIPVVQKHFNAQPVEEEEILLRFVQAVQNHNRQIKSEMQMQQQQQQRFQQQQQMHQQQHHHHYHQQQQHMPFNSNDDYPSMNQMQSGMMNNIYGMPGPMPVSYNNNSVGQLGYINGMGQYPPQYNPYSSSQQSSNGGGKGGNGSLNAKVAIMKNNNATARVGNSGRSRR</sequence>
<dbReference type="PANTHER" id="PTHR13286">
    <property type="entry name" value="SAP30"/>
    <property type="match status" value="1"/>
</dbReference>
<dbReference type="GO" id="GO:0000118">
    <property type="term" value="C:histone deacetylase complex"/>
    <property type="evidence" value="ECO:0007669"/>
    <property type="project" value="TreeGrafter"/>
</dbReference>
<feature type="region of interest" description="Disordered" evidence="8">
    <location>
        <begin position="16"/>
        <end position="44"/>
    </location>
</feature>
<keyword evidence="4" id="KW-0805">Transcription regulation</keyword>